<dbReference type="GO" id="GO:0004722">
    <property type="term" value="F:protein serine/threonine phosphatase activity"/>
    <property type="evidence" value="ECO:0007669"/>
    <property type="project" value="UniProtKB-EC"/>
</dbReference>
<evidence type="ECO:0000256" key="5">
    <source>
        <dbReference type="ARBA" id="ARBA00022723"/>
    </source>
</evidence>
<dbReference type="EC" id="3.1.3.16" evidence="4"/>
<gene>
    <name evidence="15" type="primary">LOC103721982</name>
</gene>
<feature type="domain" description="PPM-type phosphatase" evidence="13">
    <location>
        <begin position="282"/>
        <end position="717"/>
    </location>
</feature>
<evidence type="ECO:0000313" key="14">
    <source>
        <dbReference type="Proteomes" id="UP000228380"/>
    </source>
</evidence>
<dbReference type="InterPro" id="IPR015655">
    <property type="entry name" value="PP2C"/>
</dbReference>
<keyword evidence="9" id="KW-0464">Manganese</keyword>
<keyword evidence="6" id="KW-0378">Hydrolase</keyword>
<dbReference type="SMART" id="SM00332">
    <property type="entry name" value="PP2Cc"/>
    <property type="match status" value="1"/>
</dbReference>
<evidence type="ECO:0000256" key="10">
    <source>
        <dbReference type="ARBA" id="ARBA00047761"/>
    </source>
</evidence>
<evidence type="ECO:0000256" key="12">
    <source>
        <dbReference type="SAM" id="MobiDB-lite"/>
    </source>
</evidence>
<dbReference type="Gene3D" id="3.60.40.10">
    <property type="entry name" value="PPM-type phosphatase domain"/>
    <property type="match status" value="1"/>
</dbReference>
<dbReference type="AlphaFoldDB" id="A0A8B7D0E9"/>
<accession>A0A8B7D0E9</accession>
<evidence type="ECO:0000256" key="9">
    <source>
        <dbReference type="ARBA" id="ARBA00023211"/>
    </source>
</evidence>
<evidence type="ECO:0000256" key="11">
    <source>
        <dbReference type="ARBA" id="ARBA00048336"/>
    </source>
</evidence>
<evidence type="ECO:0000256" key="2">
    <source>
        <dbReference type="ARBA" id="ARBA00001946"/>
    </source>
</evidence>
<dbReference type="InterPro" id="IPR036457">
    <property type="entry name" value="PPM-type-like_dom_sf"/>
</dbReference>
<dbReference type="KEGG" id="pda:103721982"/>
<evidence type="ECO:0000256" key="7">
    <source>
        <dbReference type="ARBA" id="ARBA00022842"/>
    </source>
</evidence>
<evidence type="ECO:0000256" key="1">
    <source>
        <dbReference type="ARBA" id="ARBA00001936"/>
    </source>
</evidence>
<evidence type="ECO:0000256" key="6">
    <source>
        <dbReference type="ARBA" id="ARBA00022801"/>
    </source>
</evidence>
<sequence>MGNGFAKLTPCFAGDGHVAVTSELPGDESLGHSFCYVRPDLPLGRSGSSKVCHSEETTTFRSISGAAVSANAATPLSTALLLLLHSELTCSSAASFESSTSFSSVPLQPVPRFSGPLSAPLAADRGFMSGPLAAERGFMSGPLAAEGGFMSGPLADRAGGGILSDPLDLPSSLSTSSSGHFHRNQSQSLALRRLRRLRPRRTASSLLRGAAKAIARTIAAASKLRSKSSPIINSKESDDSRATETTNPSSGDSTTNPSSGVSGSTPHPISGSDQMSVEDTEDSDSSEAPTSNLQWAQGKAGEDRVHVVVSEEHGWVFVGIYDGFNGPDATDYLLSNLYSAVNRELKGLLWEDKYDGPEPSDDSIEEFDTKATTCHQGYDGCCKEGRTSSTTTGRRWCKGPARKWEENQRRWKCAWDKERLELDWKLKEQLSQSSSRGTVNHREVLRALSQALRKTEDAYLDIADKMVSENPELALMGSCVLVMLMKGEDVYLMNVGDSRAVLARKAEPDIWNSVGKATQDLERIKEEMLRDLEANDRGDQMDGAPALAALQLTLDHSTCVEEEVRRIKNEHPDDPSAVVNNRVKGSLRVTRAFGAGFLKQPKWNNALLEMFRVDYVGSSPYLSCSPYLFHHRLSPKDRFLILSSDGLYQYFTNEEAVSEVEMFIATMPEGDPAQHLVEEVLFRAARKAGMDFHDLLEIPQGVRRQYHDDVSIIVISLEGRIWRSFM</sequence>
<reference evidence="14" key="1">
    <citation type="journal article" date="2019" name="Nat. Commun.">
        <title>Genome-wide association mapping of date palm fruit traits.</title>
        <authorList>
            <person name="Hazzouri K.M."/>
            <person name="Gros-Balthazard M."/>
            <person name="Flowers J.M."/>
            <person name="Copetti D."/>
            <person name="Lemansour A."/>
            <person name="Lebrun M."/>
            <person name="Masmoudi K."/>
            <person name="Ferrand S."/>
            <person name="Dhar M.I."/>
            <person name="Fresquez Z.A."/>
            <person name="Rosas U."/>
            <person name="Zhang J."/>
            <person name="Talag J."/>
            <person name="Lee S."/>
            <person name="Kudrna D."/>
            <person name="Powell R.F."/>
            <person name="Leitch I.J."/>
            <person name="Krueger R.R."/>
            <person name="Wing R.A."/>
            <person name="Amiri K.M.A."/>
            <person name="Purugganan M.D."/>
        </authorList>
    </citation>
    <scope>NUCLEOTIDE SEQUENCE [LARGE SCALE GENOMIC DNA]</scope>
    <source>
        <strain evidence="14">cv. Khalas</strain>
    </source>
</reference>
<feature type="compositionally biased region" description="Acidic residues" evidence="12">
    <location>
        <begin position="276"/>
        <end position="285"/>
    </location>
</feature>
<organism evidence="14 15">
    <name type="scientific">Phoenix dactylifera</name>
    <name type="common">Date palm</name>
    <dbReference type="NCBI Taxonomy" id="42345"/>
    <lineage>
        <taxon>Eukaryota</taxon>
        <taxon>Viridiplantae</taxon>
        <taxon>Streptophyta</taxon>
        <taxon>Embryophyta</taxon>
        <taxon>Tracheophyta</taxon>
        <taxon>Spermatophyta</taxon>
        <taxon>Magnoliopsida</taxon>
        <taxon>Liliopsida</taxon>
        <taxon>Arecaceae</taxon>
        <taxon>Coryphoideae</taxon>
        <taxon>Phoeniceae</taxon>
        <taxon>Phoenix</taxon>
    </lineage>
</organism>
<dbReference type="OrthoDB" id="420076at2759"/>
<dbReference type="PANTHER" id="PTHR13832">
    <property type="entry name" value="PROTEIN PHOSPHATASE 2C"/>
    <property type="match status" value="1"/>
</dbReference>
<protein>
    <recommendedName>
        <fullName evidence="4">protein-serine/threonine phosphatase</fullName>
        <ecNumber evidence="4">3.1.3.16</ecNumber>
    </recommendedName>
</protein>
<dbReference type="InterPro" id="IPR001932">
    <property type="entry name" value="PPM-type_phosphatase-like_dom"/>
</dbReference>
<evidence type="ECO:0000256" key="4">
    <source>
        <dbReference type="ARBA" id="ARBA00013081"/>
    </source>
</evidence>
<dbReference type="CDD" id="cd00143">
    <property type="entry name" value="PP2Cc"/>
    <property type="match status" value="1"/>
</dbReference>
<dbReference type="GeneID" id="103721982"/>
<feature type="region of interest" description="Disordered" evidence="12">
    <location>
        <begin position="225"/>
        <end position="300"/>
    </location>
</feature>
<comment type="cofactor">
    <cofactor evidence="2">
        <name>Mg(2+)</name>
        <dbReference type="ChEBI" id="CHEBI:18420"/>
    </cofactor>
</comment>
<dbReference type="RefSeq" id="XP_008810601.4">
    <property type="nucleotide sequence ID" value="XM_008812379.4"/>
</dbReference>
<keyword evidence="5" id="KW-0479">Metal-binding</keyword>
<name>A0A8B7D0E9_PHODC</name>
<dbReference type="Proteomes" id="UP000228380">
    <property type="component" value="Chromosome 13"/>
</dbReference>
<dbReference type="SUPFAM" id="SSF81606">
    <property type="entry name" value="PP2C-like"/>
    <property type="match status" value="1"/>
</dbReference>
<feature type="compositionally biased region" description="Polar residues" evidence="12">
    <location>
        <begin position="243"/>
        <end position="275"/>
    </location>
</feature>
<dbReference type="GO" id="GO:0048827">
    <property type="term" value="P:phyllome development"/>
    <property type="evidence" value="ECO:0007669"/>
    <property type="project" value="UniProtKB-ARBA"/>
</dbReference>
<keyword evidence="7" id="KW-0460">Magnesium</keyword>
<evidence type="ECO:0000256" key="8">
    <source>
        <dbReference type="ARBA" id="ARBA00022912"/>
    </source>
</evidence>
<dbReference type="PANTHER" id="PTHR13832:SF228">
    <property type="entry name" value="PROTEIN PHOSPHATASE 2C 23-RELATED"/>
    <property type="match status" value="1"/>
</dbReference>
<reference evidence="15" key="2">
    <citation type="submission" date="2025-08" db="UniProtKB">
        <authorList>
            <consortium name="RefSeq"/>
        </authorList>
    </citation>
    <scope>IDENTIFICATION</scope>
    <source>
        <tissue evidence="15">Young leaves</tissue>
    </source>
</reference>
<proteinExistence type="inferred from homology"/>
<comment type="cofactor">
    <cofactor evidence="1">
        <name>Mn(2+)</name>
        <dbReference type="ChEBI" id="CHEBI:29035"/>
    </cofactor>
</comment>
<dbReference type="GO" id="GO:0046872">
    <property type="term" value="F:metal ion binding"/>
    <property type="evidence" value="ECO:0007669"/>
    <property type="project" value="UniProtKB-KW"/>
</dbReference>
<feature type="region of interest" description="Disordered" evidence="12">
    <location>
        <begin position="173"/>
        <end position="193"/>
    </location>
</feature>
<evidence type="ECO:0000256" key="3">
    <source>
        <dbReference type="ARBA" id="ARBA00006702"/>
    </source>
</evidence>
<dbReference type="PROSITE" id="PS51746">
    <property type="entry name" value="PPM_2"/>
    <property type="match status" value="1"/>
</dbReference>
<dbReference type="FunFam" id="3.60.40.10:FF:000050">
    <property type="entry name" value="probable protein phosphatase 2C 4"/>
    <property type="match status" value="1"/>
</dbReference>
<evidence type="ECO:0000313" key="15">
    <source>
        <dbReference type="RefSeq" id="XP_008810601.4"/>
    </source>
</evidence>
<comment type="catalytic activity">
    <reaction evidence="11">
        <text>O-phospho-L-threonyl-[protein] + H2O = L-threonyl-[protein] + phosphate</text>
        <dbReference type="Rhea" id="RHEA:47004"/>
        <dbReference type="Rhea" id="RHEA-COMP:11060"/>
        <dbReference type="Rhea" id="RHEA-COMP:11605"/>
        <dbReference type="ChEBI" id="CHEBI:15377"/>
        <dbReference type="ChEBI" id="CHEBI:30013"/>
        <dbReference type="ChEBI" id="CHEBI:43474"/>
        <dbReference type="ChEBI" id="CHEBI:61977"/>
        <dbReference type="EC" id="3.1.3.16"/>
    </reaction>
</comment>
<evidence type="ECO:0000259" key="13">
    <source>
        <dbReference type="PROSITE" id="PS51746"/>
    </source>
</evidence>
<comment type="catalytic activity">
    <reaction evidence="10">
        <text>O-phospho-L-seryl-[protein] + H2O = L-seryl-[protein] + phosphate</text>
        <dbReference type="Rhea" id="RHEA:20629"/>
        <dbReference type="Rhea" id="RHEA-COMP:9863"/>
        <dbReference type="Rhea" id="RHEA-COMP:11604"/>
        <dbReference type="ChEBI" id="CHEBI:15377"/>
        <dbReference type="ChEBI" id="CHEBI:29999"/>
        <dbReference type="ChEBI" id="CHEBI:43474"/>
        <dbReference type="ChEBI" id="CHEBI:83421"/>
        <dbReference type="EC" id="3.1.3.16"/>
    </reaction>
</comment>
<comment type="similarity">
    <text evidence="3">Belongs to the PP2C family.</text>
</comment>
<keyword evidence="8" id="KW-0904">Protein phosphatase</keyword>
<keyword evidence="14" id="KW-1185">Reference proteome</keyword>
<dbReference type="Pfam" id="PF00481">
    <property type="entry name" value="PP2C"/>
    <property type="match status" value="2"/>
</dbReference>